<protein>
    <recommendedName>
        <fullName evidence="16">Hexosyltransferase</fullName>
        <ecNumber evidence="16">2.4.1.-</ecNumber>
    </recommendedName>
</protein>
<evidence type="ECO:0000313" key="18">
    <source>
        <dbReference type="Ensembl" id="ENSDCDP00010043077.1"/>
    </source>
</evidence>
<dbReference type="GO" id="GO:0030311">
    <property type="term" value="P:poly-N-acetyllactosamine biosynthetic process"/>
    <property type="evidence" value="ECO:0007669"/>
    <property type="project" value="TreeGrafter"/>
</dbReference>
<dbReference type="GO" id="GO:0016262">
    <property type="term" value="F:protein N-acetylglucosaminyltransferase activity"/>
    <property type="evidence" value="ECO:0007669"/>
    <property type="project" value="TreeGrafter"/>
</dbReference>
<keyword evidence="10 16" id="KW-0333">Golgi apparatus</keyword>
<evidence type="ECO:0000256" key="8">
    <source>
        <dbReference type="ARBA" id="ARBA00022968"/>
    </source>
</evidence>
<evidence type="ECO:0000256" key="11">
    <source>
        <dbReference type="ARBA" id="ARBA00023136"/>
    </source>
</evidence>
<evidence type="ECO:0000256" key="6">
    <source>
        <dbReference type="ARBA" id="ARBA00022679"/>
    </source>
</evidence>
<evidence type="ECO:0000256" key="9">
    <source>
        <dbReference type="ARBA" id="ARBA00022989"/>
    </source>
</evidence>
<keyword evidence="8" id="KW-0735">Signal-anchor</keyword>
<evidence type="ECO:0000256" key="3">
    <source>
        <dbReference type="ARBA" id="ARBA00004922"/>
    </source>
</evidence>
<dbReference type="GeneTree" id="ENSGT00940000161895"/>
<evidence type="ECO:0000256" key="5">
    <source>
        <dbReference type="ARBA" id="ARBA00022676"/>
    </source>
</evidence>
<sequence length="435" mass="49518">MRKWMRVAAVMLLTSSVALIVYTMVNVQVAYTHTDLTDVVKNGSAKISREDVPSKAPRPRAGPPKPAKAKQSPAVARIKVDRVQISEEFRKAIPQNSAFWNRKLHSVLRTLARGENLTRFDLLSGSKCRPETTETLVTNIPDFASYPELYQGFLRGMHCRDSDLLIDLPEKCLLEDETENVTLLFAIKSAARNFEQRQAVRETWGREGLYQGGLHVRTVFLLGRMSADEPDLGKLLSSESKIFGDLLLWNFEDSFYNLTLKEHVFYKWALMHCSKASFIFKGDDDVFVNTQATLKYVTSLHPEKASKLYTGEIISEASPLRNPEIKYYVPQTFYEGPYPPYAGGGGFLFSGPLLQSLYSISWHIPFFPIDDVYTGMCFQALGVSPEKHAGFQTFDVRVEDRENACVHRDLILVHQRNPKQTKRLWRKMNSPFLTC</sequence>
<evidence type="ECO:0000313" key="19">
    <source>
        <dbReference type="Proteomes" id="UP000694580"/>
    </source>
</evidence>
<comment type="cofactor">
    <cofactor evidence="1">
        <name>Mn(2+)</name>
        <dbReference type="ChEBI" id="CHEBI:29035"/>
    </cofactor>
</comment>
<organism evidence="18 19">
    <name type="scientific">Denticeps clupeoides</name>
    <name type="common">denticle herring</name>
    <dbReference type="NCBI Taxonomy" id="299321"/>
    <lineage>
        <taxon>Eukaryota</taxon>
        <taxon>Metazoa</taxon>
        <taxon>Chordata</taxon>
        <taxon>Craniata</taxon>
        <taxon>Vertebrata</taxon>
        <taxon>Euteleostomi</taxon>
        <taxon>Actinopterygii</taxon>
        <taxon>Neopterygii</taxon>
        <taxon>Teleostei</taxon>
        <taxon>Clupei</taxon>
        <taxon>Clupeiformes</taxon>
        <taxon>Denticipitoidei</taxon>
        <taxon>Denticipitidae</taxon>
        <taxon>Denticeps</taxon>
    </lineage>
</organism>
<reference evidence="18" key="3">
    <citation type="submission" date="2025-09" db="UniProtKB">
        <authorList>
            <consortium name="Ensembl"/>
        </authorList>
    </citation>
    <scope>IDENTIFICATION</scope>
</reference>
<evidence type="ECO:0000256" key="16">
    <source>
        <dbReference type="RuleBase" id="RU363063"/>
    </source>
</evidence>
<accession>A0AAY4DC16</accession>
<dbReference type="PANTHER" id="PTHR11214:SF87">
    <property type="entry name" value="UDP-GLCNAC:BETAGAL BETA-1,3-N-ACETYLGLUCOSAMINYLTRANSFERASE 8"/>
    <property type="match status" value="1"/>
</dbReference>
<dbReference type="EC" id="2.4.1.-" evidence="16"/>
<dbReference type="GO" id="GO:0006493">
    <property type="term" value="P:protein O-linked glycosylation"/>
    <property type="evidence" value="ECO:0007669"/>
    <property type="project" value="TreeGrafter"/>
</dbReference>
<evidence type="ECO:0000256" key="7">
    <source>
        <dbReference type="ARBA" id="ARBA00022692"/>
    </source>
</evidence>
<evidence type="ECO:0000256" key="14">
    <source>
        <dbReference type="ARBA" id="ARBA00050470"/>
    </source>
</evidence>
<comment type="similarity">
    <text evidence="4 16">Belongs to the glycosyltransferase 31 family.</text>
</comment>
<evidence type="ECO:0000256" key="4">
    <source>
        <dbReference type="ARBA" id="ARBA00008661"/>
    </source>
</evidence>
<evidence type="ECO:0000256" key="12">
    <source>
        <dbReference type="ARBA" id="ARBA00023180"/>
    </source>
</evidence>
<keyword evidence="5 16" id="KW-0328">Glycosyltransferase</keyword>
<dbReference type="Pfam" id="PF01762">
    <property type="entry name" value="Galactosyl_T"/>
    <property type="match status" value="1"/>
</dbReference>
<dbReference type="FunFam" id="3.90.550.50:FF:000010">
    <property type="entry name" value="Hexosyltransferase"/>
    <property type="match status" value="1"/>
</dbReference>
<keyword evidence="13" id="KW-0464">Manganese</keyword>
<comment type="subunit">
    <text evidence="15">Interacts with B3GNT8; this interaction greatly increases B3GNT2 catalytic activity, independently of B3GNT8 enzymatic activity.</text>
</comment>
<comment type="subcellular location">
    <subcellularLocation>
        <location evidence="2 16">Golgi apparatus membrane</location>
        <topology evidence="2 16">Single-pass type II membrane protein</topology>
    </subcellularLocation>
</comment>
<dbReference type="InterPro" id="IPR002659">
    <property type="entry name" value="Glyco_trans_31"/>
</dbReference>
<evidence type="ECO:0000256" key="15">
    <source>
        <dbReference type="ARBA" id="ARBA00065824"/>
    </source>
</evidence>
<name>A0AAY4DC16_9TELE</name>
<keyword evidence="19" id="KW-1185">Reference proteome</keyword>
<keyword evidence="9" id="KW-1133">Transmembrane helix</keyword>
<proteinExistence type="inferred from homology"/>
<dbReference type="Ensembl" id="ENSDCDT00010053130.1">
    <property type="protein sequence ID" value="ENSDCDP00010043077.1"/>
    <property type="gene ID" value="ENSDCDG00010026972.1"/>
</dbReference>
<keyword evidence="7" id="KW-0812">Transmembrane</keyword>
<gene>
    <name evidence="18" type="primary">B3GNT8</name>
</gene>
<dbReference type="Proteomes" id="UP000694580">
    <property type="component" value="Chromosome 19"/>
</dbReference>
<dbReference type="PANTHER" id="PTHR11214">
    <property type="entry name" value="BETA-1,3-N-ACETYLGLUCOSAMINYLTRANSFERASE"/>
    <property type="match status" value="1"/>
</dbReference>
<dbReference type="GO" id="GO:0008532">
    <property type="term" value="F:N-acetyllactosaminide beta-1,3-N-acetylglucosaminyltransferase activity"/>
    <property type="evidence" value="ECO:0007669"/>
    <property type="project" value="UniProtKB-EC"/>
</dbReference>
<dbReference type="Gene3D" id="3.90.550.50">
    <property type="match status" value="1"/>
</dbReference>
<evidence type="ECO:0000256" key="13">
    <source>
        <dbReference type="ARBA" id="ARBA00023211"/>
    </source>
</evidence>
<feature type="region of interest" description="Disordered" evidence="17">
    <location>
        <begin position="46"/>
        <end position="73"/>
    </location>
</feature>
<dbReference type="GO" id="GO:0000139">
    <property type="term" value="C:Golgi membrane"/>
    <property type="evidence" value="ECO:0007669"/>
    <property type="project" value="UniProtKB-SubCell"/>
</dbReference>
<dbReference type="AlphaFoldDB" id="A0AAY4DC16"/>
<keyword evidence="6" id="KW-0808">Transferase</keyword>
<comment type="catalytic activity">
    <reaction evidence="14">
        <text>a beta-D-galactosyl-(1-&gt;4)-N-acetyl-beta-D-glucosaminyl derivative + UDP-N-acetyl-alpha-D-glucosamine = an N-acetyl-beta-D-glucosaminyl-(1-&gt;3)-beta-D-galactosyl-(1-&gt;4)-N-acetyl-beta-D-glucosaminyl derivative + UDP + H(+)</text>
        <dbReference type="Rhea" id="RHEA:14389"/>
        <dbReference type="ChEBI" id="CHEBI:15378"/>
        <dbReference type="ChEBI" id="CHEBI:57705"/>
        <dbReference type="ChEBI" id="CHEBI:58223"/>
        <dbReference type="ChEBI" id="CHEBI:133507"/>
        <dbReference type="ChEBI" id="CHEBI:134090"/>
        <dbReference type="EC" id="2.4.1.149"/>
    </reaction>
</comment>
<evidence type="ECO:0000256" key="17">
    <source>
        <dbReference type="SAM" id="MobiDB-lite"/>
    </source>
</evidence>
<comment type="pathway">
    <text evidence="3">Protein modification; protein glycosylation.</text>
</comment>
<keyword evidence="12" id="KW-0325">Glycoprotein</keyword>
<evidence type="ECO:0000256" key="10">
    <source>
        <dbReference type="ARBA" id="ARBA00023034"/>
    </source>
</evidence>
<evidence type="ECO:0000256" key="2">
    <source>
        <dbReference type="ARBA" id="ARBA00004323"/>
    </source>
</evidence>
<reference evidence="18" key="2">
    <citation type="submission" date="2025-08" db="UniProtKB">
        <authorList>
            <consortium name="Ensembl"/>
        </authorList>
    </citation>
    <scope>IDENTIFICATION</scope>
</reference>
<keyword evidence="11" id="KW-0472">Membrane</keyword>
<reference evidence="18 19" key="1">
    <citation type="submission" date="2020-06" db="EMBL/GenBank/DDBJ databases">
        <authorList>
            <consortium name="Wellcome Sanger Institute Data Sharing"/>
        </authorList>
    </citation>
    <scope>NUCLEOTIDE SEQUENCE [LARGE SCALE GENOMIC DNA]</scope>
</reference>
<evidence type="ECO:0000256" key="1">
    <source>
        <dbReference type="ARBA" id="ARBA00001936"/>
    </source>
</evidence>